<dbReference type="Proteomes" id="UP000733379">
    <property type="component" value="Unassembled WGS sequence"/>
</dbReference>
<name>A0ABS6B5X1_9NOCA</name>
<protein>
    <submittedName>
        <fullName evidence="2">Uncharacterized protein</fullName>
    </submittedName>
</protein>
<keyword evidence="1" id="KW-0812">Transmembrane</keyword>
<evidence type="ECO:0000256" key="1">
    <source>
        <dbReference type="SAM" id="Phobius"/>
    </source>
</evidence>
<gene>
    <name evidence="2" type="ORF">KO481_29855</name>
</gene>
<feature type="transmembrane region" description="Helical" evidence="1">
    <location>
        <begin position="102"/>
        <end position="129"/>
    </location>
</feature>
<dbReference type="EMBL" id="JAHKNI010000011">
    <property type="protein sequence ID" value="MBU3065719.1"/>
    <property type="molecule type" value="Genomic_DNA"/>
</dbReference>
<reference evidence="2 3" key="1">
    <citation type="submission" date="2021-06" db="EMBL/GenBank/DDBJ databases">
        <title>Actinomycetes sequencing.</title>
        <authorList>
            <person name="Shan Q."/>
        </authorList>
    </citation>
    <scope>NUCLEOTIDE SEQUENCE [LARGE SCALE GENOMIC DNA]</scope>
    <source>
        <strain evidence="2 3">NEAU-G5</strain>
    </source>
</reference>
<accession>A0ABS6B5X1</accession>
<evidence type="ECO:0000313" key="2">
    <source>
        <dbReference type="EMBL" id="MBU3065719.1"/>
    </source>
</evidence>
<organism evidence="2 3">
    <name type="scientific">Nocardia albiluteola</name>
    <dbReference type="NCBI Taxonomy" id="2842303"/>
    <lineage>
        <taxon>Bacteria</taxon>
        <taxon>Bacillati</taxon>
        <taxon>Actinomycetota</taxon>
        <taxon>Actinomycetes</taxon>
        <taxon>Mycobacteriales</taxon>
        <taxon>Nocardiaceae</taxon>
        <taxon>Nocardia</taxon>
    </lineage>
</organism>
<keyword evidence="1" id="KW-1133">Transmembrane helix</keyword>
<keyword evidence="3" id="KW-1185">Reference proteome</keyword>
<proteinExistence type="predicted"/>
<sequence>MRLTIHRSWRRIAYAVLALPVSLCPIDIRERAARWARETSFESRTPGRGYVAAHTVLGAALGLLACFLIFLAVLALVRGLAYPLVGDSGLENSWGGPTLMGAWAVHTALAVLLQPVAAVLLADVGVLQLRLADRLLARGGAWWPVPAAVALAAAGVVLFVAWWHQI</sequence>
<keyword evidence="1" id="KW-0472">Membrane</keyword>
<feature type="transmembrane region" description="Helical" evidence="1">
    <location>
        <begin position="141"/>
        <end position="163"/>
    </location>
</feature>
<evidence type="ECO:0000313" key="3">
    <source>
        <dbReference type="Proteomes" id="UP000733379"/>
    </source>
</evidence>
<feature type="transmembrane region" description="Helical" evidence="1">
    <location>
        <begin position="49"/>
        <end position="82"/>
    </location>
</feature>
<dbReference type="RefSeq" id="WP_215921688.1">
    <property type="nucleotide sequence ID" value="NZ_JAHKNI010000011.1"/>
</dbReference>
<comment type="caution">
    <text evidence="2">The sequence shown here is derived from an EMBL/GenBank/DDBJ whole genome shotgun (WGS) entry which is preliminary data.</text>
</comment>